<dbReference type="CDD" id="cd06259">
    <property type="entry name" value="YdcF-like"/>
    <property type="match status" value="1"/>
</dbReference>
<dbReference type="InterPro" id="IPR051599">
    <property type="entry name" value="Cell_Envelope_Assoc"/>
</dbReference>
<dbReference type="InterPro" id="IPR014729">
    <property type="entry name" value="Rossmann-like_a/b/a_fold"/>
</dbReference>
<protein>
    <recommendedName>
        <fullName evidence="1">DUF218 domain-containing protein</fullName>
    </recommendedName>
</protein>
<gene>
    <name evidence="2" type="ORF">AVDCRST_MAG10-2686</name>
</gene>
<evidence type="ECO:0000313" key="2">
    <source>
        <dbReference type="EMBL" id="CAA9259752.1"/>
    </source>
</evidence>
<dbReference type="AlphaFoldDB" id="A0A6J4IR78"/>
<organism evidence="2">
    <name type="scientific">uncultured Acidimicrobiales bacterium</name>
    <dbReference type="NCBI Taxonomy" id="310071"/>
    <lineage>
        <taxon>Bacteria</taxon>
        <taxon>Bacillati</taxon>
        <taxon>Actinomycetota</taxon>
        <taxon>Acidimicrobiia</taxon>
        <taxon>Acidimicrobiales</taxon>
        <taxon>environmental samples</taxon>
    </lineage>
</organism>
<accession>A0A6J4IR78</accession>
<dbReference type="EMBL" id="CADCTB010000163">
    <property type="protein sequence ID" value="CAA9259752.1"/>
    <property type="molecule type" value="Genomic_DNA"/>
</dbReference>
<dbReference type="PANTHER" id="PTHR30336:SF20">
    <property type="entry name" value="DUF218 DOMAIN-CONTAINING PROTEIN"/>
    <property type="match status" value="1"/>
</dbReference>
<sequence length="207" mass="22303">MKLAVKVIAALLAALVLYVGVTFAQVWRAAHNDQARPAEAIVVFGTAQYNGIPSPVLAARLDHAIDLYRRRLAPVIVVTGGNQPGDQFTEATASANYLIQRGVPDDDVLREVSGTSSWQSLAAAANFLGDRSIREVLLVSDPFHSLRIQAMAKELGLEGHPSPTTSSPIRGMSEARYMARETVAVAVGRVIGFRRQASIEDVVRSRA</sequence>
<dbReference type="PANTHER" id="PTHR30336">
    <property type="entry name" value="INNER MEMBRANE PROTEIN, PROBABLE PERMEASE"/>
    <property type="match status" value="1"/>
</dbReference>
<reference evidence="2" key="1">
    <citation type="submission" date="2020-02" db="EMBL/GenBank/DDBJ databases">
        <authorList>
            <person name="Meier V. D."/>
        </authorList>
    </citation>
    <scope>NUCLEOTIDE SEQUENCE</scope>
    <source>
        <strain evidence="2">AVDCRST_MAG10</strain>
    </source>
</reference>
<dbReference type="GO" id="GO:0005886">
    <property type="term" value="C:plasma membrane"/>
    <property type="evidence" value="ECO:0007669"/>
    <property type="project" value="TreeGrafter"/>
</dbReference>
<dbReference type="InterPro" id="IPR003848">
    <property type="entry name" value="DUF218"/>
</dbReference>
<name>A0A6J4IR78_9ACTN</name>
<dbReference type="Gene3D" id="3.40.50.620">
    <property type="entry name" value="HUPs"/>
    <property type="match status" value="1"/>
</dbReference>
<dbReference type="Pfam" id="PF02698">
    <property type="entry name" value="DUF218"/>
    <property type="match status" value="1"/>
</dbReference>
<proteinExistence type="predicted"/>
<evidence type="ECO:0000259" key="1">
    <source>
        <dbReference type="Pfam" id="PF02698"/>
    </source>
</evidence>
<feature type="domain" description="DUF218" evidence="1">
    <location>
        <begin position="39"/>
        <end position="183"/>
    </location>
</feature>